<reference evidence="2 3" key="1">
    <citation type="submission" date="2017-02" db="EMBL/GenBank/DDBJ databases">
        <authorList>
            <person name="Peterson S.W."/>
        </authorList>
    </citation>
    <scope>NUCLEOTIDE SEQUENCE [LARGE SCALE GENOMIC DNA]</scope>
    <source>
        <strain evidence="2 3">CIP104813</strain>
    </source>
</reference>
<dbReference type="InterPro" id="IPR036291">
    <property type="entry name" value="NAD(P)-bd_dom_sf"/>
</dbReference>
<evidence type="ECO:0000313" key="2">
    <source>
        <dbReference type="EMBL" id="SLM95361.1"/>
    </source>
</evidence>
<gene>
    <name evidence="2" type="ORF">FM110_12650</name>
</gene>
<dbReference type="OrthoDB" id="9792085at2"/>
<dbReference type="GO" id="GO:0000166">
    <property type="term" value="F:nucleotide binding"/>
    <property type="evidence" value="ECO:0007669"/>
    <property type="project" value="InterPro"/>
</dbReference>
<feature type="domain" description="Gfo/Idh/MocA-like oxidoreductase N-terminal" evidence="1">
    <location>
        <begin position="10"/>
        <end position="131"/>
    </location>
</feature>
<dbReference type="SUPFAM" id="SSF51735">
    <property type="entry name" value="NAD(P)-binding Rossmann-fold domains"/>
    <property type="match status" value="1"/>
</dbReference>
<dbReference type="Proteomes" id="UP000195981">
    <property type="component" value="Unassembled WGS sequence"/>
</dbReference>
<dbReference type="Gene3D" id="3.40.50.720">
    <property type="entry name" value="NAD(P)-binding Rossmann-like Domain"/>
    <property type="match status" value="1"/>
</dbReference>
<keyword evidence="3" id="KW-1185">Reference proteome</keyword>
<dbReference type="RefSeq" id="WP_087105106.1">
    <property type="nucleotide sequence ID" value="NZ_FWFG01000109.1"/>
</dbReference>
<evidence type="ECO:0000313" key="3">
    <source>
        <dbReference type="Proteomes" id="UP000195981"/>
    </source>
</evidence>
<protein>
    <submittedName>
        <fullName evidence="2">Possible oxidoreductase</fullName>
    </submittedName>
</protein>
<proteinExistence type="predicted"/>
<dbReference type="Gene3D" id="3.30.360.10">
    <property type="entry name" value="Dihydrodipicolinate Reductase, domain 2"/>
    <property type="match status" value="1"/>
</dbReference>
<dbReference type="EMBL" id="FWFG01000109">
    <property type="protein sequence ID" value="SLM95361.1"/>
    <property type="molecule type" value="Genomic_DNA"/>
</dbReference>
<evidence type="ECO:0000259" key="1">
    <source>
        <dbReference type="Pfam" id="PF01408"/>
    </source>
</evidence>
<name>A0A1X6X7Z5_9MICO</name>
<dbReference type="InterPro" id="IPR000683">
    <property type="entry name" value="Gfo/Idh/MocA-like_OxRdtase_N"/>
</dbReference>
<dbReference type="PANTHER" id="PTHR43054:SF1">
    <property type="entry name" value="SCYLLO-INOSITOL 2-DEHYDROGENASE (NADP(+)) IOLU"/>
    <property type="match status" value="1"/>
</dbReference>
<dbReference type="AlphaFoldDB" id="A0A1X6X7Z5"/>
<organism evidence="2 3">
    <name type="scientific">Brachybacterium nesterenkovii</name>
    <dbReference type="NCBI Taxonomy" id="47847"/>
    <lineage>
        <taxon>Bacteria</taxon>
        <taxon>Bacillati</taxon>
        <taxon>Actinomycetota</taxon>
        <taxon>Actinomycetes</taxon>
        <taxon>Micrococcales</taxon>
        <taxon>Dermabacteraceae</taxon>
        <taxon>Brachybacterium</taxon>
    </lineage>
</organism>
<accession>A0A1X6X7Z5</accession>
<dbReference type="Pfam" id="PF01408">
    <property type="entry name" value="GFO_IDH_MocA"/>
    <property type="match status" value="1"/>
</dbReference>
<dbReference type="PANTHER" id="PTHR43054">
    <property type="match status" value="1"/>
</dbReference>
<dbReference type="SUPFAM" id="SSF55347">
    <property type="entry name" value="Glyceraldehyde-3-phosphate dehydrogenase-like, C-terminal domain"/>
    <property type="match status" value="1"/>
</dbReference>
<sequence>MPVAPAAAPVRIAVLGTSAIARSFVEAAGHVPQIAPTVVLSRAQETADAFAAEAASLGTTMAARCDRAAVLADPEVDAVYIASPTTCHEADVLEALDAGKHVLCEKPLALSLASFDRMHDRAREQGLVLMEAARAVHDPAWALIAEALPALGRIWHARFEMCQYSSRYDAVRAGEHRRAFDPAFGHSALSDIGIYTVLPAVQLFGAPERSVSTSQSLESGFDASGAVLLTYPTLSVLCRYSKVSATTTGSTIEGEDATLRIDSVSEPGRIEIERRDGTRETLLDQAPRSVAQSMVHELADFARVVADGAVEHPFARISRDAVAVMERAYSEGAAAS</sequence>